<dbReference type="PROSITE" id="PS50850">
    <property type="entry name" value="MFS"/>
    <property type="match status" value="1"/>
</dbReference>
<feature type="transmembrane region" description="Helical" evidence="3">
    <location>
        <begin position="184"/>
        <end position="203"/>
    </location>
</feature>
<reference evidence="5 6" key="1">
    <citation type="journal article" date="2021" name="Environ. Microbiol.">
        <title>Gene family expansions and transcriptome signatures uncover fungal adaptations to wood decay.</title>
        <authorList>
            <person name="Hage H."/>
            <person name="Miyauchi S."/>
            <person name="Viragh M."/>
            <person name="Drula E."/>
            <person name="Min B."/>
            <person name="Chaduli D."/>
            <person name="Navarro D."/>
            <person name="Favel A."/>
            <person name="Norest M."/>
            <person name="Lesage-Meessen L."/>
            <person name="Balint B."/>
            <person name="Merenyi Z."/>
            <person name="de Eugenio L."/>
            <person name="Morin E."/>
            <person name="Martinez A.T."/>
            <person name="Baldrian P."/>
            <person name="Stursova M."/>
            <person name="Martinez M.J."/>
            <person name="Novotny C."/>
            <person name="Magnuson J.K."/>
            <person name="Spatafora J.W."/>
            <person name="Maurice S."/>
            <person name="Pangilinan J."/>
            <person name="Andreopoulos W."/>
            <person name="LaButti K."/>
            <person name="Hundley H."/>
            <person name="Na H."/>
            <person name="Kuo A."/>
            <person name="Barry K."/>
            <person name="Lipzen A."/>
            <person name="Henrissat B."/>
            <person name="Riley R."/>
            <person name="Ahrendt S."/>
            <person name="Nagy L.G."/>
            <person name="Grigoriev I.V."/>
            <person name="Martin F."/>
            <person name="Rosso M.N."/>
        </authorList>
    </citation>
    <scope>NUCLEOTIDE SEQUENCE [LARGE SCALE GENOMIC DNA]</scope>
    <source>
        <strain evidence="5 6">CIRM-BRFM 1785</strain>
    </source>
</reference>
<dbReference type="PANTHER" id="PTHR42910">
    <property type="entry name" value="TRANSPORTER SCO4007-RELATED"/>
    <property type="match status" value="1"/>
</dbReference>
<evidence type="ECO:0000256" key="3">
    <source>
        <dbReference type="SAM" id="Phobius"/>
    </source>
</evidence>
<comment type="subcellular location">
    <subcellularLocation>
        <location evidence="1">Membrane</location>
        <topology evidence="1">Multi-pass membrane protein</topology>
    </subcellularLocation>
</comment>
<dbReference type="InterPro" id="IPR036259">
    <property type="entry name" value="MFS_trans_sf"/>
</dbReference>
<dbReference type="Proteomes" id="UP000814176">
    <property type="component" value="Unassembled WGS sequence"/>
</dbReference>
<evidence type="ECO:0000256" key="2">
    <source>
        <dbReference type="SAM" id="MobiDB-lite"/>
    </source>
</evidence>
<evidence type="ECO:0000256" key="1">
    <source>
        <dbReference type="ARBA" id="ARBA00004141"/>
    </source>
</evidence>
<dbReference type="InterPro" id="IPR020846">
    <property type="entry name" value="MFS_dom"/>
</dbReference>
<feature type="transmembrane region" description="Helical" evidence="3">
    <location>
        <begin position="96"/>
        <end position="117"/>
    </location>
</feature>
<dbReference type="Pfam" id="PF07690">
    <property type="entry name" value="MFS_1"/>
    <property type="match status" value="1"/>
</dbReference>
<keyword evidence="3" id="KW-1133">Transmembrane helix</keyword>
<keyword evidence="6" id="KW-1185">Reference proteome</keyword>
<feature type="region of interest" description="Disordered" evidence="2">
    <location>
        <begin position="426"/>
        <end position="465"/>
    </location>
</feature>
<dbReference type="SUPFAM" id="SSF103473">
    <property type="entry name" value="MFS general substrate transporter"/>
    <property type="match status" value="1"/>
</dbReference>
<feature type="transmembrane region" description="Helical" evidence="3">
    <location>
        <begin position="269"/>
        <end position="290"/>
    </location>
</feature>
<comment type="caution">
    <text evidence="5">The sequence shown here is derived from an EMBL/GenBank/DDBJ whole genome shotgun (WGS) entry which is preliminary data.</text>
</comment>
<feature type="transmembrane region" description="Helical" evidence="3">
    <location>
        <begin position="233"/>
        <end position="257"/>
    </location>
</feature>
<dbReference type="RefSeq" id="XP_047782422.1">
    <property type="nucleotide sequence ID" value="XM_047922853.1"/>
</dbReference>
<organism evidence="5 6">
    <name type="scientific">Rhodofomes roseus</name>
    <dbReference type="NCBI Taxonomy" id="34475"/>
    <lineage>
        <taxon>Eukaryota</taxon>
        <taxon>Fungi</taxon>
        <taxon>Dikarya</taxon>
        <taxon>Basidiomycota</taxon>
        <taxon>Agaricomycotina</taxon>
        <taxon>Agaricomycetes</taxon>
        <taxon>Polyporales</taxon>
        <taxon>Rhodofomes</taxon>
    </lineage>
</organism>
<keyword evidence="3" id="KW-0812">Transmembrane</keyword>
<feature type="transmembrane region" description="Helical" evidence="3">
    <location>
        <begin position="123"/>
        <end position="144"/>
    </location>
</feature>
<dbReference type="InterPro" id="IPR011701">
    <property type="entry name" value="MFS"/>
</dbReference>
<keyword evidence="3" id="KW-0472">Membrane</keyword>
<sequence length="465" mass="50252">MSSQRDFGVFPVPSWLRHREDKPLHFGLFLNAMFGIFACFTVSNLYYCQPILGNLASAFGVSDNKVSNIPTLVQAGYAGGLLLLTPLGDMVQRRQLILLLVLISASLTIGLALTSSLVAFEVITFLVGFTSVTPQILIPLAADLAPMDRKAGATAVVWAALMFGVLFARVLSGVIANFVTYRAVYWLAMGLQYVVLVAAWFIIPNVPRKNLGLSYAGILWSMAKLAVTQPLLIQSALCLLVSNMCFTNFWVTLTFLLLEAPFHYSSLDIGLFGLLGMLGVLLGPFLGRILDFIYPWWGAVSACFALLIFQAVMVIGAGLNIAPVIIATLGLDVFRQTTSVSLVNMAFAVDPSARSRINAVMSVSLFIGQVIGTSASTTVFLQHGWRVCYGMALAWTGLQGLILLFRGPHCPKTTWIGPWTGGFKLRKPRAAPPAPAPVAAPEAEKNEKSEVAETPSERESGEKAV</sequence>
<dbReference type="EMBL" id="JADCUA010000004">
    <property type="protein sequence ID" value="KAH9840956.1"/>
    <property type="molecule type" value="Genomic_DNA"/>
</dbReference>
<dbReference type="Gene3D" id="1.20.1250.20">
    <property type="entry name" value="MFS general substrate transporter like domains"/>
    <property type="match status" value="2"/>
</dbReference>
<dbReference type="GeneID" id="72003585"/>
<feature type="transmembrane region" description="Helical" evidence="3">
    <location>
        <begin position="26"/>
        <end position="47"/>
    </location>
</feature>
<accession>A0ABQ8KSZ4</accession>
<feature type="transmembrane region" description="Helical" evidence="3">
    <location>
        <begin position="296"/>
        <end position="329"/>
    </location>
</feature>
<feature type="compositionally biased region" description="Basic and acidic residues" evidence="2">
    <location>
        <begin position="442"/>
        <end position="465"/>
    </location>
</feature>
<protein>
    <submittedName>
        <fullName evidence="5">Major facilitator superfamily domain-containing protein</fullName>
    </submittedName>
</protein>
<name>A0ABQ8KSZ4_9APHY</name>
<evidence type="ECO:0000313" key="6">
    <source>
        <dbReference type="Proteomes" id="UP000814176"/>
    </source>
</evidence>
<evidence type="ECO:0000259" key="4">
    <source>
        <dbReference type="PROSITE" id="PS50850"/>
    </source>
</evidence>
<gene>
    <name evidence="5" type="ORF">C8Q71DRAFT_742428</name>
</gene>
<feature type="domain" description="Major facilitator superfamily (MFS) profile" evidence="4">
    <location>
        <begin position="28"/>
        <end position="414"/>
    </location>
</feature>
<feature type="transmembrane region" description="Helical" evidence="3">
    <location>
        <begin position="156"/>
        <end position="178"/>
    </location>
</feature>
<proteinExistence type="predicted"/>
<evidence type="ECO:0000313" key="5">
    <source>
        <dbReference type="EMBL" id="KAH9840956.1"/>
    </source>
</evidence>
<dbReference type="PANTHER" id="PTHR42910:SF1">
    <property type="entry name" value="MAJOR FACILITATOR SUPERFAMILY (MFS) PROFILE DOMAIN-CONTAINING PROTEIN"/>
    <property type="match status" value="1"/>
</dbReference>